<dbReference type="EMBL" id="MFZT01000034">
    <property type="protein sequence ID" value="OGK30098.1"/>
    <property type="molecule type" value="Genomic_DNA"/>
</dbReference>
<accession>A0A1F7HFT6</accession>
<organism evidence="1 2">
    <name type="scientific">Candidatus Roizmanbacteria bacterium RIFCSPHIGHO2_02_FULL_43_11</name>
    <dbReference type="NCBI Taxonomy" id="1802043"/>
    <lineage>
        <taxon>Bacteria</taxon>
        <taxon>Candidatus Roizmaniibacteriota</taxon>
    </lineage>
</organism>
<evidence type="ECO:0000313" key="1">
    <source>
        <dbReference type="EMBL" id="OGK30098.1"/>
    </source>
</evidence>
<reference evidence="1 2" key="1">
    <citation type="journal article" date="2016" name="Nat. Commun.">
        <title>Thousands of microbial genomes shed light on interconnected biogeochemical processes in an aquifer system.</title>
        <authorList>
            <person name="Anantharaman K."/>
            <person name="Brown C.T."/>
            <person name="Hug L.A."/>
            <person name="Sharon I."/>
            <person name="Castelle C.J."/>
            <person name="Probst A.J."/>
            <person name="Thomas B.C."/>
            <person name="Singh A."/>
            <person name="Wilkins M.J."/>
            <person name="Karaoz U."/>
            <person name="Brodie E.L."/>
            <person name="Williams K.H."/>
            <person name="Hubbard S.S."/>
            <person name="Banfield J.F."/>
        </authorList>
    </citation>
    <scope>NUCLEOTIDE SEQUENCE [LARGE SCALE GENOMIC DNA]</scope>
</reference>
<dbReference type="AlphaFoldDB" id="A0A1F7HFT6"/>
<comment type="caution">
    <text evidence="1">The sequence shown here is derived from an EMBL/GenBank/DDBJ whole genome shotgun (WGS) entry which is preliminary data.</text>
</comment>
<proteinExistence type="predicted"/>
<protein>
    <submittedName>
        <fullName evidence="1">Uncharacterized protein</fullName>
    </submittedName>
</protein>
<dbReference type="Proteomes" id="UP000178098">
    <property type="component" value="Unassembled WGS sequence"/>
</dbReference>
<evidence type="ECO:0000313" key="2">
    <source>
        <dbReference type="Proteomes" id="UP000178098"/>
    </source>
</evidence>
<sequence>MASRYVWYSKDVPDSSPDLVHNTLALGTLDDIAALKNKLGLRKVQKIFVESPMKVYKPATLHFVKKFILQLSESIYEPSYLKTTPRNSR</sequence>
<gene>
    <name evidence="1" type="ORF">A3D08_00245</name>
</gene>
<name>A0A1F7HFT6_9BACT</name>